<evidence type="ECO:0000256" key="7">
    <source>
        <dbReference type="ARBA" id="ARBA00034125"/>
    </source>
</evidence>
<feature type="domain" description="Threonine/serine exporter-like N-terminal" evidence="9">
    <location>
        <begin position="13"/>
        <end position="249"/>
    </location>
</feature>
<keyword evidence="4 8" id="KW-0812">Transmembrane</keyword>
<evidence type="ECO:0000256" key="8">
    <source>
        <dbReference type="SAM" id="Phobius"/>
    </source>
</evidence>
<dbReference type="GO" id="GO:0005886">
    <property type="term" value="C:plasma membrane"/>
    <property type="evidence" value="ECO:0007669"/>
    <property type="project" value="UniProtKB-SubCell"/>
</dbReference>
<proteinExistence type="inferred from homology"/>
<feature type="transmembrane region" description="Helical" evidence="8">
    <location>
        <begin position="197"/>
        <end position="217"/>
    </location>
</feature>
<reference evidence="11 12" key="1">
    <citation type="submission" date="2014-07" db="EMBL/GenBank/DDBJ databases">
        <title>Genome Sequencing of Dermacoccus nishinomiyaensis.</title>
        <authorList>
            <person name="Hong K.W."/>
            <person name="Chan K.G."/>
        </authorList>
    </citation>
    <scope>NUCLEOTIDE SEQUENCE [LARGE SCALE GENOMIC DNA]</scope>
    <source>
        <strain evidence="11 12">M25</strain>
    </source>
</reference>
<dbReference type="InterPro" id="IPR010619">
    <property type="entry name" value="ThrE-like_N"/>
</dbReference>
<dbReference type="RefSeq" id="WP_038569854.1">
    <property type="nucleotide sequence ID" value="NZ_CP008889.1"/>
</dbReference>
<evidence type="ECO:0000256" key="6">
    <source>
        <dbReference type="ARBA" id="ARBA00023136"/>
    </source>
</evidence>
<evidence type="ECO:0000256" key="1">
    <source>
        <dbReference type="ARBA" id="ARBA00004651"/>
    </source>
</evidence>
<dbReference type="PANTHER" id="PTHR34390:SF1">
    <property type="entry name" value="SUCCINATE TRANSPORTER SUBUNIT YJJB-RELATED"/>
    <property type="match status" value="1"/>
</dbReference>
<dbReference type="PANTHER" id="PTHR34390">
    <property type="entry name" value="UPF0442 PROTEIN YJJB-RELATED"/>
    <property type="match status" value="1"/>
</dbReference>
<protein>
    <recommendedName>
        <fullName evidence="13">Threonine/serine exporter family protein</fullName>
    </recommendedName>
</protein>
<evidence type="ECO:0000256" key="2">
    <source>
        <dbReference type="ARBA" id="ARBA00022475"/>
    </source>
</evidence>
<keyword evidence="12" id="KW-1185">Reference proteome</keyword>
<dbReference type="InterPro" id="IPR024528">
    <property type="entry name" value="ThrE_2"/>
</dbReference>
<dbReference type="Pfam" id="PF06738">
    <property type="entry name" value="ThrE"/>
    <property type="match status" value="1"/>
</dbReference>
<evidence type="ECO:0008006" key="13">
    <source>
        <dbReference type="Google" id="ProtNLM"/>
    </source>
</evidence>
<name>A0A075JKG5_9MICO</name>
<organism evidence="11 12">
    <name type="scientific">Dermacoccus nishinomiyaensis</name>
    <dbReference type="NCBI Taxonomy" id="1274"/>
    <lineage>
        <taxon>Bacteria</taxon>
        <taxon>Bacillati</taxon>
        <taxon>Actinomycetota</taxon>
        <taxon>Actinomycetes</taxon>
        <taxon>Micrococcales</taxon>
        <taxon>Dermacoccaceae</taxon>
        <taxon>Dermacoccus</taxon>
    </lineage>
</organism>
<dbReference type="Proteomes" id="UP000027986">
    <property type="component" value="Chromosome"/>
</dbReference>
<feature type="transmembrane region" description="Helical" evidence="8">
    <location>
        <begin position="134"/>
        <end position="158"/>
    </location>
</feature>
<dbReference type="Pfam" id="PF12821">
    <property type="entry name" value="ThrE_2"/>
    <property type="match status" value="1"/>
</dbReference>
<evidence type="ECO:0000256" key="5">
    <source>
        <dbReference type="ARBA" id="ARBA00022989"/>
    </source>
</evidence>
<feature type="transmembrane region" description="Helical" evidence="8">
    <location>
        <begin position="170"/>
        <end position="191"/>
    </location>
</feature>
<feature type="transmembrane region" description="Helical" evidence="8">
    <location>
        <begin position="237"/>
        <end position="258"/>
    </location>
</feature>
<feature type="domain" description="Threonine/Serine exporter ThrE" evidence="10">
    <location>
        <begin position="276"/>
        <end position="401"/>
    </location>
</feature>
<comment type="similarity">
    <text evidence="7">Belongs to the ThrE exporter (TC 2.A.79) family.</text>
</comment>
<dbReference type="KEGG" id="dni:HX89_13935"/>
<dbReference type="OrthoDB" id="9763957at2"/>
<sequence length="455" mass="47056">MPSSRPIDDLFTFTLRAGSMLLRNGSPSANVTQAMLTITRVNGFATTTANVTMGQITLSYTPADDATPVTRVQTVGAAGLDVHVLTVLEHIVEDVVTSRIDIREALRRLDELEAEPPQTRTLKTLGTAAMGFGFAWLLGGSLGVCLIATVCAVIIDVVSAWLARVQLPSYYGRAIAAGLAVATGAVLVAVFPIGSPGVIITAALVTQLAGSASVSAIQDLLTGWYLTACGRLIESTILTLGLVVGAIGAVYGVAYVGVHLDIEKTGNGNPVAWQTTLAAALIAIGFALLSHARWRHLPLFGLLGAAARAIYLLLSAAGISNFTATSVAAMGLGIVSVVMARPTHLPTSGALDVAISPLVPGMVLYKGFAALATHSGSAGAYLFEAMAVALAIGTGAVLGQFIASRSLWSARSVQYKHASQHGDADLDDTEFAAKGLSTPDFRRPFIDHGGEAPRG</sequence>
<feature type="transmembrane region" description="Helical" evidence="8">
    <location>
        <begin position="270"/>
        <end position="289"/>
    </location>
</feature>
<dbReference type="HOGENOM" id="CLU_023738_2_2_11"/>
<evidence type="ECO:0000256" key="4">
    <source>
        <dbReference type="ARBA" id="ARBA00022692"/>
    </source>
</evidence>
<keyword evidence="5 8" id="KW-1133">Transmembrane helix</keyword>
<dbReference type="EMBL" id="CP008889">
    <property type="protein sequence ID" value="AIF41832.1"/>
    <property type="molecule type" value="Genomic_DNA"/>
</dbReference>
<evidence type="ECO:0000259" key="10">
    <source>
        <dbReference type="Pfam" id="PF12821"/>
    </source>
</evidence>
<keyword evidence="6 8" id="KW-0472">Membrane</keyword>
<dbReference type="AlphaFoldDB" id="A0A075JKG5"/>
<dbReference type="eggNOG" id="COG2966">
    <property type="taxonomic scope" value="Bacteria"/>
</dbReference>
<evidence type="ECO:0000256" key="3">
    <source>
        <dbReference type="ARBA" id="ARBA00022519"/>
    </source>
</evidence>
<dbReference type="GO" id="GO:0022857">
    <property type="term" value="F:transmembrane transporter activity"/>
    <property type="evidence" value="ECO:0007669"/>
    <property type="project" value="InterPro"/>
</dbReference>
<evidence type="ECO:0000313" key="11">
    <source>
        <dbReference type="EMBL" id="AIF41832.1"/>
    </source>
</evidence>
<dbReference type="GO" id="GO:0015744">
    <property type="term" value="P:succinate transport"/>
    <property type="evidence" value="ECO:0007669"/>
    <property type="project" value="TreeGrafter"/>
</dbReference>
<accession>A0A075JKG5</accession>
<keyword evidence="3" id="KW-0997">Cell inner membrane</keyword>
<evidence type="ECO:0000259" key="9">
    <source>
        <dbReference type="Pfam" id="PF06738"/>
    </source>
</evidence>
<gene>
    <name evidence="11" type="ORF">HX89_13935</name>
</gene>
<feature type="transmembrane region" description="Helical" evidence="8">
    <location>
        <begin position="296"/>
        <end position="313"/>
    </location>
</feature>
<dbReference type="InterPro" id="IPR050539">
    <property type="entry name" value="ThrE_Dicarb/AminoAcid_Exp"/>
</dbReference>
<keyword evidence="2" id="KW-1003">Cell membrane</keyword>
<dbReference type="GeneID" id="41842122"/>
<evidence type="ECO:0000313" key="12">
    <source>
        <dbReference type="Proteomes" id="UP000027986"/>
    </source>
</evidence>
<feature type="transmembrane region" description="Helical" evidence="8">
    <location>
        <begin position="350"/>
        <end position="368"/>
    </location>
</feature>
<feature type="transmembrane region" description="Helical" evidence="8">
    <location>
        <begin position="319"/>
        <end position="338"/>
    </location>
</feature>
<comment type="subcellular location">
    <subcellularLocation>
        <location evidence="1">Cell membrane</location>
        <topology evidence="1">Multi-pass membrane protein</topology>
    </subcellularLocation>
</comment>
<feature type="transmembrane region" description="Helical" evidence="8">
    <location>
        <begin position="380"/>
        <end position="403"/>
    </location>
</feature>